<keyword evidence="3" id="KW-1185">Reference proteome</keyword>
<dbReference type="RefSeq" id="XP_052946664.1">
    <property type="nucleotide sequence ID" value="XM_053093507.1"/>
</dbReference>
<dbReference type="Proteomes" id="UP001164286">
    <property type="component" value="Unassembled WGS sequence"/>
</dbReference>
<dbReference type="EMBL" id="JAKWFO010000005">
    <property type="protein sequence ID" value="KAI9636887.1"/>
    <property type="molecule type" value="Genomic_DNA"/>
</dbReference>
<dbReference type="GeneID" id="77732712"/>
<sequence length="439" mass="48563">MSVDMIVQAAPKAAHAKSTPPQLVPLPTPTSAPTLPASSASSDTPAQAKRAAQAVYHTPELLHRILVLLDKCVLAAMLTLHKACSAPVAAVLFRTVNQKQVKGMNRADSRRAAYCDAVQIVNRSPPPKFKDPFRKKTRAKVFNHKALRTSFTSLRKTFPNLHTISDEHPGNEWDDSFIARLTADGTISVDLVTHFEIDLYAGPFPTPGPTLPQPSAAPPKLEIRETIALDIVVGEESDWDGVTPSFNRRQEENGKWERWLYHNPHLDRRVSSINADRASELFGYDEEDFIGHRLGKDCHPLRRVEICPASLEEFAQVAASVGPNLRHLHMSPSIVRSFRDLQGLVPLIDKYFPLLEELHIQPSSSIQFGGPPPPPPAGAPPRGLANLRKLSFPTDYSKNTVVARHLWRLGSDQCIFATVFDGPPEADDTLTRQIQDLKS</sequence>
<reference evidence="2" key="1">
    <citation type="journal article" date="2022" name="G3 (Bethesda)">
        <title>High quality genome of the basidiomycete yeast Dioszegia hungarica PDD-24b-2 isolated from cloud water.</title>
        <authorList>
            <person name="Jarrige D."/>
            <person name="Haridas S."/>
            <person name="Bleykasten-Grosshans C."/>
            <person name="Joly M."/>
            <person name="Nadalig T."/>
            <person name="Sancelme M."/>
            <person name="Vuilleumier S."/>
            <person name="Grigoriev I.V."/>
            <person name="Amato P."/>
            <person name="Bringel F."/>
        </authorList>
    </citation>
    <scope>NUCLEOTIDE SEQUENCE</scope>
    <source>
        <strain evidence="2">PDD-24b-2</strain>
    </source>
</reference>
<feature type="region of interest" description="Disordered" evidence="1">
    <location>
        <begin position="11"/>
        <end position="46"/>
    </location>
</feature>
<feature type="compositionally biased region" description="Low complexity" evidence="1">
    <location>
        <begin position="31"/>
        <end position="46"/>
    </location>
</feature>
<protein>
    <submittedName>
        <fullName evidence="2">Uncharacterized protein</fullName>
    </submittedName>
</protein>
<gene>
    <name evidence="2" type="ORF">MKK02DRAFT_45596</name>
</gene>
<evidence type="ECO:0000256" key="1">
    <source>
        <dbReference type="SAM" id="MobiDB-lite"/>
    </source>
</evidence>
<evidence type="ECO:0000313" key="2">
    <source>
        <dbReference type="EMBL" id="KAI9636887.1"/>
    </source>
</evidence>
<comment type="caution">
    <text evidence="2">The sequence shown here is derived from an EMBL/GenBank/DDBJ whole genome shotgun (WGS) entry which is preliminary data.</text>
</comment>
<dbReference type="AlphaFoldDB" id="A0AA38H964"/>
<evidence type="ECO:0000313" key="3">
    <source>
        <dbReference type="Proteomes" id="UP001164286"/>
    </source>
</evidence>
<name>A0AA38H964_9TREE</name>
<organism evidence="2 3">
    <name type="scientific">Dioszegia hungarica</name>
    <dbReference type="NCBI Taxonomy" id="4972"/>
    <lineage>
        <taxon>Eukaryota</taxon>
        <taxon>Fungi</taxon>
        <taxon>Dikarya</taxon>
        <taxon>Basidiomycota</taxon>
        <taxon>Agaricomycotina</taxon>
        <taxon>Tremellomycetes</taxon>
        <taxon>Tremellales</taxon>
        <taxon>Bulleribasidiaceae</taxon>
        <taxon>Dioszegia</taxon>
    </lineage>
</organism>
<accession>A0AA38H964</accession>
<proteinExistence type="predicted"/>